<gene>
    <name evidence="1" type="ORF">ABCS64_08855</name>
</gene>
<comment type="caution">
    <text evidence="1">The sequence shown here is derived from an EMBL/GenBank/DDBJ whole genome shotgun (WGS) entry which is preliminary data.</text>
</comment>
<dbReference type="RefSeq" id="WP_418891477.1">
    <property type="nucleotide sequence ID" value="NZ_JBEUWX010000002.1"/>
</dbReference>
<evidence type="ECO:0000313" key="2">
    <source>
        <dbReference type="Proteomes" id="UP001574673"/>
    </source>
</evidence>
<sequence length="72" mass="7546">MQSTVTKISQDITMAIASKPIDSGGAYALETQPSRLDREGHPAGKNCAWMQMKSGIGKVAPGDVSLPAIFAI</sequence>
<name>A0ABV4UFJ9_9RHOO</name>
<protein>
    <submittedName>
        <fullName evidence="1">Uncharacterized protein</fullName>
    </submittedName>
</protein>
<accession>A0ABV4UFJ9</accession>
<dbReference type="EMBL" id="JBEUWX010000002">
    <property type="protein sequence ID" value="MFA9950419.1"/>
    <property type="molecule type" value="Genomic_DNA"/>
</dbReference>
<organism evidence="1 2">
    <name type="scientific">Dentiradicibacter hellwigii</name>
    <dbReference type="NCBI Taxonomy" id="3149053"/>
    <lineage>
        <taxon>Bacteria</taxon>
        <taxon>Pseudomonadati</taxon>
        <taxon>Pseudomonadota</taxon>
        <taxon>Betaproteobacteria</taxon>
        <taxon>Rhodocyclales</taxon>
        <taxon>Rhodocyclaceae</taxon>
        <taxon>Dentiradicibacter</taxon>
    </lineage>
</organism>
<evidence type="ECO:0000313" key="1">
    <source>
        <dbReference type="EMBL" id="MFA9950419.1"/>
    </source>
</evidence>
<keyword evidence="2" id="KW-1185">Reference proteome</keyword>
<dbReference type="Proteomes" id="UP001574673">
    <property type="component" value="Unassembled WGS sequence"/>
</dbReference>
<proteinExistence type="predicted"/>
<reference evidence="2" key="1">
    <citation type="submission" date="2024-06" db="EMBL/GenBank/DDBJ databases">
        <title>Radixoralia hellwigii gen. nov., sp nov., isolated from a root canal in the human oral cavity.</title>
        <authorList>
            <person name="Bartsch S."/>
            <person name="Wittmer A."/>
            <person name="Schulz A.-K."/>
            <person name="Neumann-Schaal M."/>
            <person name="Wolf J."/>
            <person name="Gronow S."/>
            <person name="Tennert C."/>
            <person name="Haecker G."/>
            <person name="Cieplik F."/>
            <person name="Al-Ahmad A."/>
        </authorList>
    </citation>
    <scope>NUCLEOTIDE SEQUENCE [LARGE SCALE GENOMIC DNA]</scope>
    <source>
        <strain evidence="2">Wk13</strain>
    </source>
</reference>